<dbReference type="InterPro" id="IPR000835">
    <property type="entry name" value="HTH_MarR-typ"/>
</dbReference>
<dbReference type="Gene3D" id="1.10.10.10">
    <property type="entry name" value="Winged helix-like DNA-binding domain superfamily/Winged helix DNA-binding domain"/>
    <property type="match status" value="1"/>
</dbReference>
<dbReference type="GO" id="GO:0006950">
    <property type="term" value="P:response to stress"/>
    <property type="evidence" value="ECO:0007669"/>
    <property type="project" value="TreeGrafter"/>
</dbReference>
<feature type="domain" description="HTH marR-type" evidence="1">
    <location>
        <begin position="21"/>
        <end position="154"/>
    </location>
</feature>
<dbReference type="PANTHER" id="PTHR33164:SF43">
    <property type="entry name" value="HTH-TYPE TRANSCRIPTIONAL REPRESSOR YETL"/>
    <property type="match status" value="1"/>
</dbReference>
<dbReference type="Proteomes" id="UP000239241">
    <property type="component" value="Unassembled WGS sequence"/>
</dbReference>
<reference evidence="3 5" key="2">
    <citation type="submission" date="2018-02" db="EMBL/GenBank/DDBJ databases">
        <title>Bacteriophage NCPPB3778 and a type I-E CRISPR drive the evolution of the US Biological Select Agent, Rathayibacter toxicus.</title>
        <authorList>
            <person name="Davis E.W.II."/>
            <person name="Tabima J.F."/>
            <person name="Weisberg A.J."/>
            <person name="Lopes L.D."/>
            <person name="Wiseman M.S."/>
            <person name="Wiseman M.S."/>
            <person name="Pupko T."/>
            <person name="Belcher M.S."/>
            <person name="Sechler A.J."/>
            <person name="Tancos M.A."/>
            <person name="Schroeder B.K."/>
            <person name="Murray T.D."/>
            <person name="Luster D.G."/>
            <person name="Schneider W.L."/>
            <person name="Rogers E."/>
            <person name="Andreote F.D."/>
            <person name="Grunwald N.J."/>
            <person name="Putnam M.L."/>
            <person name="Chang J.H."/>
        </authorList>
    </citation>
    <scope>NUCLEOTIDE SEQUENCE [LARGE SCALE GENOMIC DNA]</scope>
    <source>
        <strain evidence="3 5">AY1B3</strain>
    </source>
</reference>
<dbReference type="InterPro" id="IPR036390">
    <property type="entry name" value="WH_DNA-bd_sf"/>
</dbReference>
<dbReference type="EMBL" id="PSXY01000032">
    <property type="protein sequence ID" value="PPF64833.1"/>
    <property type="molecule type" value="Genomic_DNA"/>
</dbReference>
<dbReference type="InterPro" id="IPR039422">
    <property type="entry name" value="MarR/SlyA-like"/>
</dbReference>
<gene>
    <name evidence="2" type="primary">marR</name>
    <name evidence="3" type="ORF">C5E16_13955</name>
    <name evidence="2" type="ORF">CMsap09_00400</name>
</gene>
<dbReference type="RefSeq" id="WP_094114683.1">
    <property type="nucleotide sequence ID" value="NZ_PSXY01000032.1"/>
</dbReference>
<dbReference type="EMBL" id="MDHJ01000001">
    <property type="protein sequence ID" value="OUE07374.1"/>
    <property type="molecule type" value="Genomic_DNA"/>
</dbReference>
<name>A0A251XP77_9MICO</name>
<evidence type="ECO:0000313" key="3">
    <source>
        <dbReference type="EMBL" id="PPF64833.1"/>
    </source>
</evidence>
<dbReference type="AlphaFoldDB" id="A0A251XP77"/>
<dbReference type="PANTHER" id="PTHR33164">
    <property type="entry name" value="TRANSCRIPTIONAL REGULATOR, MARR FAMILY"/>
    <property type="match status" value="1"/>
</dbReference>
<evidence type="ECO:0000259" key="1">
    <source>
        <dbReference type="PROSITE" id="PS50995"/>
    </source>
</evidence>
<dbReference type="GO" id="GO:0003700">
    <property type="term" value="F:DNA-binding transcription factor activity"/>
    <property type="evidence" value="ECO:0007669"/>
    <property type="project" value="InterPro"/>
</dbReference>
<dbReference type="PROSITE" id="PS50995">
    <property type="entry name" value="HTH_MARR_2"/>
    <property type="match status" value="1"/>
</dbReference>
<evidence type="ECO:0000313" key="5">
    <source>
        <dbReference type="Proteomes" id="UP000239241"/>
    </source>
</evidence>
<proteinExistence type="predicted"/>
<evidence type="ECO:0000313" key="2">
    <source>
        <dbReference type="EMBL" id="OUE07374.1"/>
    </source>
</evidence>
<sequence>MTPERTASRPDESTAVDPTAVESLANALHMVETAQRHLRTRIAQDIGVNVTDLTVISVVGDLGRMTPKLLASEISMGTGAVTAVIDRLVGAGHLDRVPNPRDRRSVFLELTDAGRATLERMTDDYRAAAAAALHASPALGTEETAEDIARAAIAMTAHTLDGPDAAGSARA</sequence>
<comment type="caution">
    <text evidence="2">The sequence shown here is derived from an EMBL/GenBank/DDBJ whole genome shotgun (WGS) entry which is preliminary data.</text>
</comment>
<evidence type="ECO:0000313" key="4">
    <source>
        <dbReference type="Proteomes" id="UP000195106"/>
    </source>
</evidence>
<dbReference type="SMART" id="SM00347">
    <property type="entry name" value="HTH_MARR"/>
    <property type="match status" value="1"/>
</dbReference>
<protein>
    <submittedName>
        <fullName evidence="3">MarR family transcriptional regulator</fullName>
    </submittedName>
    <submittedName>
        <fullName evidence="2">Multiple antibiotic resistance protein MarR</fullName>
    </submittedName>
</protein>
<dbReference type="InterPro" id="IPR036388">
    <property type="entry name" value="WH-like_DNA-bd_sf"/>
</dbReference>
<reference evidence="2 4" key="1">
    <citation type="submission" date="2016-08" db="EMBL/GenBank/DDBJ databases">
        <title>Genome sequence of Clavibacter michiganensis spp. strain CASJ009.</title>
        <authorList>
            <person name="Thapa S.P."/>
            <person name="Coaker G."/>
        </authorList>
    </citation>
    <scope>NUCLEOTIDE SEQUENCE [LARGE SCALE GENOMIC DNA]</scope>
    <source>
        <strain evidence="2">CASJ009</strain>
    </source>
</reference>
<organism evidence="2 4">
    <name type="scientific">Clavibacter michiganensis</name>
    <dbReference type="NCBI Taxonomy" id="28447"/>
    <lineage>
        <taxon>Bacteria</taxon>
        <taxon>Bacillati</taxon>
        <taxon>Actinomycetota</taxon>
        <taxon>Actinomycetes</taxon>
        <taxon>Micrococcales</taxon>
        <taxon>Microbacteriaceae</taxon>
        <taxon>Clavibacter</taxon>
    </lineage>
</organism>
<dbReference type="SUPFAM" id="SSF46785">
    <property type="entry name" value="Winged helix' DNA-binding domain"/>
    <property type="match status" value="1"/>
</dbReference>
<dbReference type="Pfam" id="PF01047">
    <property type="entry name" value="MarR"/>
    <property type="match status" value="1"/>
</dbReference>
<accession>A0A251XP77</accession>
<dbReference type="Proteomes" id="UP000195106">
    <property type="component" value="Unassembled WGS sequence"/>
</dbReference>